<keyword evidence="11" id="KW-1185">Reference proteome</keyword>
<comment type="caution">
    <text evidence="10">The sequence shown here is derived from an EMBL/GenBank/DDBJ whole genome shotgun (WGS) entry which is preliminary data.</text>
</comment>
<dbReference type="Proteomes" id="UP000014113">
    <property type="component" value="Unassembled WGS sequence"/>
</dbReference>
<dbReference type="InterPro" id="IPR020846">
    <property type="entry name" value="MFS_dom"/>
</dbReference>
<feature type="transmembrane region" description="Helical" evidence="8">
    <location>
        <begin position="211"/>
        <end position="230"/>
    </location>
</feature>
<feature type="transmembrane region" description="Helical" evidence="8">
    <location>
        <begin position="79"/>
        <end position="111"/>
    </location>
</feature>
<feature type="transmembrane region" description="Helical" evidence="8">
    <location>
        <begin position="310"/>
        <end position="329"/>
    </location>
</feature>
<sequence length="397" mass="44742">MFTVLKTKLNYLSFVMTYFFYYFSFAIFSCLIAVYLLDKGFSPAETSLVVSSSFLSSMIAQPIIGSLSDRYSLKRVNQAVFLLACFGGIYFAYASSLIACIIGYSFVLALINGSNPILEKLATLSPYKYGAIRVWGTIGYAVGSQAAGIIYAFIAPQAIFFTFVLTLVLAMVGLYFAKPDMKKQQLLQKAKNKQQHTKQKTHLFSLFKNHLFVQYLLIAGVFFSLINIANTYIPAMFQAEGLKLTVVSNILFWAVLCEVPVVFFSYLFMDRLSNKILLIIPTLIVLAQFFSFGFNLWLPIQVFWTLFAKHPASMIFVMMNLKIVATLIPEDQQISALALIQTIRNLASMLAQSLFGWLLEKSGYHQMFLIAFGLIACVLLALIFYRIPKSPKQKIFS</sequence>
<feature type="transmembrane region" description="Helical" evidence="8">
    <location>
        <begin position="159"/>
        <end position="177"/>
    </location>
</feature>
<dbReference type="PANTHER" id="PTHR23522">
    <property type="entry name" value="BLL5896 PROTEIN"/>
    <property type="match status" value="1"/>
</dbReference>
<evidence type="ECO:0000256" key="4">
    <source>
        <dbReference type="ARBA" id="ARBA00022519"/>
    </source>
</evidence>
<evidence type="ECO:0000313" key="10">
    <source>
        <dbReference type="EMBL" id="EOW79942.1"/>
    </source>
</evidence>
<dbReference type="InterPro" id="IPR024989">
    <property type="entry name" value="MFS_assoc_dom"/>
</dbReference>
<dbReference type="PATRIC" id="fig|1121865.3.peg.1950"/>
<feature type="transmembrane region" description="Helical" evidence="8">
    <location>
        <begin position="250"/>
        <end position="269"/>
    </location>
</feature>
<feature type="transmembrane region" description="Helical" evidence="8">
    <location>
        <begin position="364"/>
        <end position="385"/>
    </location>
</feature>
<name>S0KDV7_9ENTE</name>
<dbReference type="SUPFAM" id="SSF103473">
    <property type="entry name" value="MFS general substrate transporter"/>
    <property type="match status" value="1"/>
</dbReference>
<reference evidence="10 11" key="1">
    <citation type="submission" date="2013-03" db="EMBL/GenBank/DDBJ databases">
        <title>The Genome Sequence of Enterococcus columbae ATCC_51263 (PacBio/Illumina hybrid assembly).</title>
        <authorList>
            <consortium name="The Broad Institute Genomics Platform"/>
            <consortium name="The Broad Institute Genome Sequencing Center for Infectious Disease"/>
            <person name="Earl A."/>
            <person name="Russ C."/>
            <person name="Gilmore M."/>
            <person name="Surin D."/>
            <person name="Walker B."/>
            <person name="Young S."/>
            <person name="Zeng Q."/>
            <person name="Gargeya S."/>
            <person name="Fitzgerald M."/>
            <person name="Haas B."/>
            <person name="Abouelleil A."/>
            <person name="Allen A.W."/>
            <person name="Alvarado L."/>
            <person name="Arachchi H.M."/>
            <person name="Berlin A.M."/>
            <person name="Chapman S.B."/>
            <person name="Gainer-Dewar J."/>
            <person name="Goldberg J."/>
            <person name="Griggs A."/>
            <person name="Gujja S."/>
            <person name="Hansen M."/>
            <person name="Howarth C."/>
            <person name="Imamovic A."/>
            <person name="Ireland A."/>
            <person name="Larimer J."/>
            <person name="McCowan C."/>
            <person name="Murphy C."/>
            <person name="Pearson M."/>
            <person name="Poon T.W."/>
            <person name="Priest M."/>
            <person name="Roberts A."/>
            <person name="Saif S."/>
            <person name="Shea T."/>
            <person name="Sisk P."/>
            <person name="Sykes S."/>
            <person name="Wortman J."/>
            <person name="Nusbaum C."/>
            <person name="Birren B."/>
        </authorList>
    </citation>
    <scope>NUCLEOTIDE SEQUENCE [LARGE SCALE GENOMIC DNA]</scope>
    <source>
        <strain evidence="10 11">ATCC 51263</strain>
    </source>
</reference>
<keyword evidence="6 8" id="KW-1133">Transmembrane helix</keyword>
<dbReference type="eggNOG" id="COG2814">
    <property type="taxonomic scope" value="Bacteria"/>
</dbReference>
<evidence type="ECO:0000256" key="1">
    <source>
        <dbReference type="ARBA" id="ARBA00004429"/>
    </source>
</evidence>
<dbReference type="EMBL" id="ASWJ01000011">
    <property type="protein sequence ID" value="EOW79942.1"/>
    <property type="molecule type" value="Genomic_DNA"/>
</dbReference>
<gene>
    <name evidence="10" type="ORF">I568_02293</name>
</gene>
<keyword evidence="2" id="KW-0813">Transport</keyword>
<dbReference type="InterPro" id="IPR036259">
    <property type="entry name" value="MFS_trans_sf"/>
</dbReference>
<feature type="transmembrane region" description="Helical" evidence="8">
    <location>
        <begin position="12"/>
        <end position="36"/>
    </location>
</feature>
<dbReference type="Pfam" id="PF12832">
    <property type="entry name" value="MFS_1_like"/>
    <property type="match status" value="1"/>
</dbReference>
<evidence type="ECO:0000256" key="8">
    <source>
        <dbReference type="SAM" id="Phobius"/>
    </source>
</evidence>
<dbReference type="GO" id="GO:0005886">
    <property type="term" value="C:plasma membrane"/>
    <property type="evidence" value="ECO:0007669"/>
    <property type="project" value="UniProtKB-SubCell"/>
</dbReference>
<feature type="domain" description="Major facilitator superfamily (MFS) profile" evidence="9">
    <location>
        <begin position="10"/>
        <end position="391"/>
    </location>
</feature>
<organism evidence="10 11">
    <name type="scientific">Enterococcus columbae DSM 7374 = ATCC 51263</name>
    <dbReference type="NCBI Taxonomy" id="1121865"/>
    <lineage>
        <taxon>Bacteria</taxon>
        <taxon>Bacillati</taxon>
        <taxon>Bacillota</taxon>
        <taxon>Bacilli</taxon>
        <taxon>Lactobacillales</taxon>
        <taxon>Enterococcaceae</taxon>
        <taxon>Enterococcus</taxon>
    </lineage>
</organism>
<evidence type="ECO:0000313" key="11">
    <source>
        <dbReference type="Proteomes" id="UP000014113"/>
    </source>
</evidence>
<dbReference type="PROSITE" id="PS51257">
    <property type="entry name" value="PROKAR_LIPOPROTEIN"/>
    <property type="match status" value="1"/>
</dbReference>
<dbReference type="OrthoDB" id="9814001at2"/>
<evidence type="ECO:0000256" key="5">
    <source>
        <dbReference type="ARBA" id="ARBA00022692"/>
    </source>
</evidence>
<keyword evidence="7 8" id="KW-0472">Membrane</keyword>
<keyword evidence="3" id="KW-1003">Cell membrane</keyword>
<dbReference type="PROSITE" id="PS50850">
    <property type="entry name" value="MFS"/>
    <property type="match status" value="1"/>
</dbReference>
<feature type="transmembrane region" description="Helical" evidence="8">
    <location>
        <begin position="276"/>
        <end position="298"/>
    </location>
</feature>
<feature type="transmembrane region" description="Helical" evidence="8">
    <location>
        <begin position="132"/>
        <end position="153"/>
    </location>
</feature>
<comment type="subcellular location">
    <subcellularLocation>
        <location evidence="1">Cell inner membrane</location>
        <topology evidence="1">Multi-pass membrane protein</topology>
    </subcellularLocation>
</comment>
<dbReference type="PANTHER" id="PTHR23522:SF10">
    <property type="entry name" value="3-PHENYLPROPIONIC ACID TRANSPORTER-RELATED"/>
    <property type="match status" value="1"/>
</dbReference>
<evidence type="ECO:0000259" key="9">
    <source>
        <dbReference type="PROSITE" id="PS50850"/>
    </source>
</evidence>
<evidence type="ECO:0000256" key="3">
    <source>
        <dbReference type="ARBA" id="ARBA00022475"/>
    </source>
</evidence>
<dbReference type="Gene3D" id="1.20.1250.20">
    <property type="entry name" value="MFS general substrate transporter like domains"/>
    <property type="match status" value="2"/>
</dbReference>
<evidence type="ECO:0000256" key="7">
    <source>
        <dbReference type="ARBA" id="ARBA00023136"/>
    </source>
</evidence>
<dbReference type="GO" id="GO:0022857">
    <property type="term" value="F:transmembrane transporter activity"/>
    <property type="evidence" value="ECO:0007669"/>
    <property type="project" value="InterPro"/>
</dbReference>
<evidence type="ECO:0000256" key="2">
    <source>
        <dbReference type="ARBA" id="ARBA00022448"/>
    </source>
</evidence>
<dbReference type="AlphaFoldDB" id="S0KDV7"/>
<dbReference type="STRING" id="1121865.OMW_02002"/>
<keyword evidence="5 8" id="KW-0812">Transmembrane</keyword>
<proteinExistence type="predicted"/>
<protein>
    <recommendedName>
        <fullName evidence="9">Major facilitator superfamily (MFS) profile domain-containing protein</fullName>
    </recommendedName>
</protein>
<accession>S0KDV7</accession>
<dbReference type="RefSeq" id="WP_016184108.1">
    <property type="nucleotide sequence ID" value="NZ_JXKI01000010.1"/>
</dbReference>
<evidence type="ECO:0000256" key="6">
    <source>
        <dbReference type="ARBA" id="ARBA00022989"/>
    </source>
</evidence>
<keyword evidence="4" id="KW-0997">Cell inner membrane</keyword>